<protein>
    <submittedName>
        <fullName evidence="5">FAD-dependent monooxygenase</fullName>
    </submittedName>
</protein>
<dbReference type="PRINTS" id="PR00420">
    <property type="entry name" value="RNGMNOXGNASE"/>
</dbReference>
<organism evidence="5 6">
    <name type="scientific">Candidatus Mycolicibacterium alkanivorans</name>
    <dbReference type="NCBI Taxonomy" id="2954114"/>
    <lineage>
        <taxon>Bacteria</taxon>
        <taxon>Bacillati</taxon>
        <taxon>Actinomycetota</taxon>
        <taxon>Actinomycetes</taxon>
        <taxon>Mycobacteriales</taxon>
        <taxon>Mycobacteriaceae</taxon>
        <taxon>Mycolicibacterium</taxon>
    </lineage>
</organism>
<accession>A0ABS9YWL6</accession>
<keyword evidence="3" id="KW-0472">Membrane</keyword>
<name>A0ABS9YWL6_9MYCO</name>
<keyword evidence="3" id="KW-0812">Transmembrane</keyword>
<evidence type="ECO:0000256" key="2">
    <source>
        <dbReference type="ARBA" id="ARBA00022827"/>
    </source>
</evidence>
<feature type="domain" description="FAD-binding" evidence="4">
    <location>
        <begin position="5"/>
        <end position="360"/>
    </location>
</feature>
<dbReference type="EMBL" id="JAIVFL010000001">
    <property type="protein sequence ID" value="MCI4675642.1"/>
    <property type="molecule type" value="Genomic_DNA"/>
</dbReference>
<proteinExistence type="predicted"/>
<keyword evidence="6" id="KW-1185">Reference proteome</keyword>
<evidence type="ECO:0000256" key="1">
    <source>
        <dbReference type="ARBA" id="ARBA00022630"/>
    </source>
</evidence>
<dbReference type="PANTHER" id="PTHR43004:SF6">
    <property type="entry name" value="FAD_NAD(P)-BINDING OXIDOREDUCTASE FAMILY PROTEIN"/>
    <property type="match status" value="1"/>
</dbReference>
<dbReference type="InterPro" id="IPR036188">
    <property type="entry name" value="FAD/NAD-bd_sf"/>
</dbReference>
<dbReference type="Pfam" id="PF01494">
    <property type="entry name" value="FAD_binding_3"/>
    <property type="match status" value="1"/>
</dbReference>
<evidence type="ECO:0000259" key="4">
    <source>
        <dbReference type="Pfam" id="PF01494"/>
    </source>
</evidence>
<keyword evidence="5" id="KW-0560">Oxidoreductase</keyword>
<dbReference type="Gene3D" id="3.50.50.60">
    <property type="entry name" value="FAD/NAD(P)-binding domain"/>
    <property type="match status" value="1"/>
</dbReference>
<evidence type="ECO:0000313" key="6">
    <source>
        <dbReference type="Proteomes" id="UP001139068"/>
    </source>
</evidence>
<keyword evidence="5" id="KW-0503">Monooxygenase</keyword>
<sequence length="596" mass="64930">MRDTCDVLVVGAGPVGATAALLLASYGIDCTVVEARREPQRHPAAHVLSTRSMEIWREIGLERDIRGLSAPMHELRCIAYCTTFAGPELGRVPLADLPDAQMDAIESISPTGSAHLPQNILEPLLWQHLRDSDRINVRTGWQYRSHTDTADGIAVTVADTTTGSRRTILARYLIAADGAASTVRRALGITMEGPILQNVVSVLFSADLEAYRRHRRGPVMWTHTAKGLGATIVHRPPDDLVFQIPYFPPFESVEDFPAAICHKHIVDAIGDPAVRVDIKSIQTWAMTAQVATAYRAGRVFLAGDAAHRFPPTGGLGLNTGVADVHNLAWKLAWVIAGRADEALLDSYERERRPVGAAATADSVANFEGMFDVVAALGLPRRAVRMLPQAVAAIPDWVPRRPVRALIRGLTTLGYQRFRLAKSPGRVGQRIRRRAAAAIAQQGPHYRSWGRDLGVRYERGAIIGDRLPPPVSDPEFYIPSVRAGGRLPHVWLEDRERRVSTLDLISRDDLTLLVSDESHSVWSLAAEGLPLSVVPVGDARREIFHTGVAGADPDALLVRPDGHIAALLHSDRDGAALLRQALQVVRAFAPTDKGLIA</sequence>
<dbReference type="InterPro" id="IPR050641">
    <property type="entry name" value="RIFMO-like"/>
</dbReference>
<reference evidence="5" key="1">
    <citation type="journal article" date="2022" name="ISME J.">
        <title>Identification of active gaseous-alkane degraders at natural gas seeps.</title>
        <authorList>
            <person name="Farhan Ul Haque M."/>
            <person name="Hernandez M."/>
            <person name="Crombie A.T."/>
            <person name="Murrell J.C."/>
        </authorList>
    </citation>
    <scope>NUCLEOTIDE SEQUENCE</scope>
    <source>
        <strain evidence="5">ANDR5</strain>
    </source>
</reference>
<evidence type="ECO:0000313" key="5">
    <source>
        <dbReference type="EMBL" id="MCI4675642.1"/>
    </source>
</evidence>
<dbReference type="Gene3D" id="3.40.30.120">
    <property type="match status" value="1"/>
</dbReference>
<evidence type="ECO:0000256" key="3">
    <source>
        <dbReference type="SAM" id="Phobius"/>
    </source>
</evidence>
<dbReference type="SUPFAM" id="SSF51905">
    <property type="entry name" value="FAD/NAD(P)-binding domain"/>
    <property type="match status" value="1"/>
</dbReference>
<dbReference type="Gene3D" id="3.30.9.10">
    <property type="entry name" value="D-Amino Acid Oxidase, subunit A, domain 2"/>
    <property type="match status" value="1"/>
</dbReference>
<keyword evidence="3" id="KW-1133">Transmembrane helix</keyword>
<dbReference type="PANTHER" id="PTHR43004">
    <property type="entry name" value="TRK SYSTEM POTASSIUM UPTAKE PROTEIN"/>
    <property type="match status" value="1"/>
</dbReference>
<dbReference type="RefSeq" id="WP_243071931.1">
    <property type="nucleotide sequence ID" value="NZ_JAIVFL010000001.1"/>
</dbReference>
<keyword evidence="1" id="KW-0285">Flavoprotein</keyword>
<dbReference type="InterPro" id="IPR002938">
    <property type="entry name" value="FAD-bd"/>
</dbReference>
<comment type="caution">
    <text evidence="5">The sequence shown here is derived from an EMBL/GenBank/DDBJ whole genome shotgun (WGS) entry which is preliminary data.</text>
</comment>
<dbReference type="GO" id="GO:0004497">
    <property type="term" value="F:monooxygenase activity"/>
    <property type="evidence" value="ECO:0007669"/>
    <property type="project" value="UniProtKB-KW"/>
</dbReference>
<keyword evidence="2" id="KW-0274">FAD</keyword>
<feature type="transmembrane region" description="Helical" evidence="3">
    <location>
        <begin position="7"/>
        <end position="28"/>
    </location>
</feature>
<dbReference type="Proteomes" id="UP001139068">
    <property type="component" value="Unassembled WGS sequence"/>
</dbReference>
<dbReference type="Pfam" id="PF21274">
    <property type="entry name" value="Rng_hyd_C"/>
    <property type="match status" value="1"/>
</dbReference>
<gene>
    <name evidence="5" type="ORF">K9U37_12415</name>
</gene>